<keyword evidence="4" id="KW-0698">rRNA processing</keyword>
<gene>
    <name evidence="12" type="ORF">GOP47_0007470</name>
</gene>
<dbReference type="Proteomes" id="UP000886520">
    <property type="component" value="Chromosome 7"/>
</dbReference>
<evidence type="ECO:0000256" key="2">
    <source>
        <dbReference type="ARBA" id="ARBA00010489"/>
    </source>
</evidence>
<feature type="domain" description="Exonuclease" evidence="11">
    <location>
        <begin position="120"/>
        <end position="280"/>
    </location>
</feature>
<keyword evidence="13" id="KW-1185">Reference proteome</keyword>
<evidence type="ECO:0000313" key="13">
    <source>
        <dbReference type="Proteomes" id="UP000886520"/>
    </source>
</evidence>
<evidence type="ECO:0000256" key="6">
    <source>
        <dbReference type="ARBA" id="ARBA00022801"/>
    </source>
</evidence>
<dbReference type="SUPFAM" id="SSF53098">
    <property type="entry name" value="Ribonuclease H-like"/>
    <property type="match status" value="1"/>
</dbReference>
<evidence type="ECO:0000256" key="5">
    <source>
        <dbReference type="ARBA" id="ARBA00022722"/>
    </source>
</evidence>
<dbReference type="AlphaFoldDB" id="A0A9D4V1C9"/>
<reference evidence="12" key="1">
    <citation type="submission" date="2021-01" db="EMBL/GenBank/DDBJ databases">
        <title>Adiantum capillus-veneris genome.</title>
        <authorList>
            <person name="Fang Y."/>
            <person name="Liao Q."/>
        </authorList>
    </citation>
    <scope>NUCLEOTIDE SEQUENCE</scope>
    <source>
        <strain evidence="12">H3</strain>
        <tissue evidence="12">Leaf</tissue>
    </source>
</reference>
<dbReference type="InterPro" id="IPR036397">
    <property type="entry name" value="RNaseH_sf"/>
</dbReference>
<dbReference type="PANTHER" id="PTHR12801">
    <property type="entry name" value="RNA EXONUCLEASE REXO1 / RECO3 FAMILY MEMBER-RELATED"/>
    <property type="match status" value="1"/>
</dbReference>
<dbReference type="InterPro" id="IPR013520">
    <property type="entry name" value="Ribonucl_H"/>
</dbReference>
<dbReference type="GO" id="GO:0006364">
    <property type="term" value="P:rRNA processing"/>
    <property type="evidence" value="ECO:0007669"/>
    <property type="project" value="UniProtKB-KW"/>
</dbReference>
<accession>A0A9D4V1C9</accession>
<keyword evidence="6" id="KW-0378">Hydrolase</keyword>
<proteinExistence type="inferred from homology"/>
<evidence type="ECO:0000256" key="7">
    <source>
        <dbReference type="ARBA" id="ARBA00022839"/>
    </source>
</evidence>
<dbReference type="EMBL" id="JABFUD020000007">
    <property type="protein sequence ID" value="KAI5077646.1"/>
    <property type="molecule type" value="Genomic_DNA"/>
</dbReference>
<dbReference type="FunFam" id="3.30.420.10:FF:000007">
    <property type="entry name" value="Interferon-stimulated exonuclease gene 20"/>
    <property type="match status" value="1"/>
</dbReference>
<evidence type="ECO:0000256" key="3">
    <source>
        <dbReference type="ARBA" id="ARBA00016937"/>
    </source>
</evidence>
<evidence type="ECO:0000256" key="4">
    <source>
        <dbReference type="ARBA" id="ARBA00022552"/>
    </source>
</evidence>
<keyword evidence="7" id="KW-0269">Exonuclease</keyword>
<dbReference type="Pfam" id="PF00929">
    <property type="entry name" value="RNase_T"/>
    <property type="match status" value="1"/>
</dbReference>
<evidence type="ECO:0000256" key="1">
    <source>
        <dbReference type="ARBA" id="ARBA00004123"/>
    </source>
</evidence>
<comment type="caution">
    <text evidence="12">The sequence shown here is derived from an EMBL/GenBank/DDBJ whole genome shotgun (WGS) entry which is preliminary data.</text>
</comment>
<evidence type="ECO:0000256" key="9">
    <source>
        <dbReference type="ARBA" id="ARBA00025599"/>
    </source>
</evidence>
<comment type="subcellular location">
    <subcellularLocation>
        <location evidence="1">Nucleus</location>
    </subcellularLocation>
</comment>
<comment type="function">
    <text evidence="9">Exoribonuclease involved in ribosome biosynthesis. Involved in the processing of ITS1, the internal transcribed spacer localized between the 18S and 5.8S rRNAs.</text>
</comment>
<comment type="similarity">
    <text evidence="2">Belongs to the REXO4 family.</text>
</comment>
<dbReference type="OrthoDB" id="16516at2759"/>
<evidence type="ECO:0000313" key="12">
    <source>
        <dbReference type="EMBL" id="KAI5077646.1"/>
    </source>
</evidence>
<feature type="compositionally biased region" description="Basic residues" evidence="10">
    <location>
        <begin position="1"/>
        <end position="10"/>
    </location>
</feature>
<feature type="compositionally biased region" description="Basic residues" evidence="10">
    <location>
        <begin position="32"/>
        <end position="42"/>
    </location>
</feature>
<keyword evidence="8" id="KW-0539">Nucleus</keyword>
<dbReference type="GO" id="GO:0008408">
    <property type="term" value="F:3'-5' exonuclease activity"/>
    <property type="evidence" value="ECO:0007669"/>
    <property type="project" value="InterPro"/>
</dbReference>
<evidence type="ECO:0000259" key="11">
    <source>
        <dbReference type="SMART" id="SM00479"/>
    </source>
</evidence>
<dbReference type="GO" id="GO:0003676">
    <property type="term" value="F:nucleic acid binding"/>
    <property type="evidence" value="ECO:0007669"/>
    <property type="project" value="InterPro"/>
</dbReference>
<name>A0A9D4V1C9_ADICA</name>
<dbReference type="PANTHER" id="PTHR12801:SF45">
    <property type="entry name" value="RNA EXONUCLEASE 4"/>
    <property type="match status" value="1"/>
</dbReference>
<protein>
    <recommendedName>
        <fullName evidence="3">RNA exonuclease 4</fullName>
    </recommendedName>
</protein>
<dbReference type="InterPro" id="IPR012337">
    <property type="entry name" value="RNaseH-like_sf"/>
</dbReference>
<keyword evidence="5" id="KW-0540">Nuclease</keyword>
<dbReference type="Gene3D" id="3.30.420.10">
    <property type="entry name" value="Ribonuclease H-like superfamily/Ribonuclease H"/>
    <property type="match status" value="1"/>
</dbReference>
<feature type="region of interest" description="Disordered" evidence="10">
    <location>
        <begin position="1"/>
        <end position="58"/>
    </location>
</feature>
<organism evidence="12 13">
    <name type="scientific">Adiantum capillus-veneris</name>
    <name type="common">Maidenhair fern</name>
    <dbReference type="NCBI Taxonomy" id="13818"/>
    <lineage>
        <taxon>Eukaryota</taxon>
        <taxon>Viridiplantae</taxon>
        <taxon>Streptophyta</taxon>
        <taxon>Embryophyta</taxon>
        <taxon>Tracheophyta</taxon>
        <taxon>Polypodiopsida</taxon>
        <taxon>Polypodiidae</taxon>
        <taxon>Polypodiales</taxon>
        <taxon>Pteridineae</taxon>
        <taxon>Pteridaceae</taxon>
        <taxon>Vittarioideae</taxon>
        <taxon>Adiantum</taxon>
    </lineage>
</organism>
<dbReference type="GO" id="GO:0005634">
    <property type="term" value="C:nucleus"/>
    <property type="evidence" value="ECO:0007669"/>
    <property type="project" value="UniProtKB-SubCell"/>
</dbReference>
<dbReference type="InterPro" id="IPR037431">
    <property type="entry name" value="REX4_DEDDh_dom"/>
</dbReference>
<sequence length="286" mass="32200">MDQKKRKWQHHQQQAVAPVTPSLPVEADRASKSRKKRRKRKHLPSDEGPPAQQRIPHVGIDRTNSNWLQLQAVLKKGRPSGKPRNVADKNLDEAKSGGKTGIESLLKTLSPRNDDCSITKVLAMDCEMVGAGLDGKRSILARVSLVNIWGNVVYDKHVKPLEKVTDYRTKVSGIRASNLKKGESFSVVQKEVAELILGRVLVGHSLRNDLKILYLSHPKKDMRDTAAYPPLRSLNGRPQALRHIASDLLGVQIQTGEHCSVEDARAVMYIYQKIKRDWEALLTRRR</sequence>
<dbReference type="InterPro" id="IPR047021">
    <property type="entry name" value="REXO1/3/4-like"/>
</dbReference>
<dbReference type="SMART" id="SM00479">
    <property type="entry name" value="EXOIII"/>
    <property type="match status" value="1"/>
</dbReference>
<dbReference type="CDD" id="cd06144">
    <property type="entry name" value="REX4_like"/>
    <property type="match status" value="1"/>
</dbReference>
<evidence type="ECO:0000256" key="10">
    <source>
        <dbReference type="SAM" id="MobiDB-lite"/>
    </source>
</evidence>
<evidence type="ECO:0000256" key="8">
    <source>
        <dbReference type="ARBA" id="ARBA00023242"/>
    </source>
</evidence>